<accession>A0A9P8AMR5</accession>
<evidence type="ECO:0000313" key="3">
    <source>
        <dbReference type="Proteomes" id="UP000812287"/>
    </source>
</evidence>
<dbReference type="RefSeq" id="XP_043034534.1">
    <property type="nucleotide sequence ID" value="XM_043187328.1"/>
</dbReference>
<dbReference type="GeneID" id="66109625"/>
<keyword evidence="1" id="KW-0472">Membrane</keyword>
<dbReference type="Proteomes" id="UP000812287">
    <property type="component" value="Unassembled WGS sequence"/>
</dbReference>
<comment type="caution">
    <text evidence="2">The sequence shown here is derived from an EMBL/GenBank/DDBJ whole genome shotgun (WGS) entry which is preliminary data.</text>
</comment>
<sequence>MAVISSQADLLDTLNSLWNAMVGFLWYLAALLAVSGRSGDVVAGQYLLGLGASLFPFSSLFFRWLK</sequence>
<feature type="transmembrane region" description="Helical" evidence="1">
    <location>
        <begin position="16"/>
        <end position="34"/>
    </location>
</feature>
<evidence type="ECO:0000256" key="1">
    <source>
        <dbReference type="SAM" id="Phobius"/>
    </source>
</evidence>
<proteinExistence type="predicted"/>
<organism evidence="2 3">
    <name type="scientific">Guyanagaster necrorhizus</name>
    <dbReference type="NCBI Taxonomy" id="856835"/>
    <lineage>
        <taxon>Eukaryota</taxon>
        <taxon>Fungi</taxon>
        <taxon>Dikarya</taxon>
        <taxon>Basidiomycota</taxon>
        <taxon>Agaricomycotina</taxon>
        <taxon>Agaricomycetes</taxon>
        <taxon>Agaricomycetidae</taxon>
        <taxon>Agaricales</taxon>
        <taxon>Marasmiineae</taxon>
        <taxon>Physalacriaceae</taxon>
        <taxon>Guyanagaster</taxon>
    </lineage>
</organism>
<evidence type="ECO:0000313" key="2">
    <source>
        <dbReference type="EMBL" id="KAG7441034.1"/>
    </source>
</evidence>
<protein>
    <submittedName>
        <fullName evidence="2">Uncharacterized protein</fullName>
    </submittedName>
</protein>
<dbReference type="AlphaFoldDB" id="A0A9P8AMR5"/>
<reference evidence="2" key="1">
    <citation type="submission" date="2020-11" db="EMBL/GenBank/DDBJ databases">
        <title>Adaptations for nitrogen fixation in a non-lichenized fungal sporocarp promotes dispersal by wood-feeding termites.</title>
        <authorList>
            <consortium name="DOE Joint Genome Institute"/>
            <person name="Koch R.A."/>
            <person name="Yoon G."/>
            <person name="Arayal U."/>
            <person name="Lail K."/>
            <person name="Amirebrahimi M."/>
            <person name="Labutti K."/>
            <person name="Lipzen A."/>
            <person name="Riley R."/>
            <person name="Barry K."/>
            <person name="Henrissat B."/>
            <person name="Grigoriev I.V."/>
            <person name="Herr J.R."/>
            <person name="Aime M.C."/>
        </authorList>
    </citation>
    <scope>NUCLEOTIDE SEQUENCE</scope>
    <source>
        <strain evidence="2">MCA 3950</strain>
    </source>
</reference>
<keyword evidence="1" id="KW-1133">Transmembrane helix</keyword>
<gene>
    <name evidence="2" type="ORF">BT62DRAFT_937467</name>
</gene>
<dbReference type="EMBL" id="MU250564">
    <property type="protein sequence ID" value="KAG7441034.1"/>
    <property type="molecule type" value="Genomic_DNA"/>
</dbReference>
<keyword evidence="1" id="KW-0812">Transmembrane</keyword>
<feature type="transmembrane region" description="Helical" evidence="1">
    <location>
        <begin position="46"/>
        <end position="65"/>
    </location>
</feature>
<name>A0A9P8AMR5_9AGAR</name>
<keyword evidence="3" id="KW-1185">Reference proteome</keyword>